<feature type="non-terminal residue" evidence="2">
    <location>
        <position position="1"/>
    </location>
</feature>
<reference evidence="2" key="1">
    <citation type="submission" date="2013-08" db="EMBL/GenBank/DDBJ databases">
        <authorList>
            <person name="Mendez C."/>
            <person name="Richter M."/>
            <person name="Ferrer M."/>
            <person name="Sanchez J."/>
        </authorList>
    </citation>
    <scope>NUCLEOTIDE SEQUENCE</scope>
</reference>
<evidence type="ECO:0000256" key="1">
    <source>
        <dbReference type="SAM" id="Phobius"/>
    </source>
</evidence>
<sequence>GIPAWITFLGVTLLLFGIVVTGKYWTFEKLTMLFCLFNFVYIPAAFWAMQTGNVKEGWLAVGKGFYAPTLVGILPMSAMITLI</sequence>
<keyword evidence="1" id="KW-0812">Transmembrane</keyword>
<accession>T1DEV3</accession>
<feature type="transmembrane region" description="Helical" evidence="1">
    <location>
        <begin position="65"/>
        <end position="82"/>
    </location>
</feature>
<reference evidence="2" key="2">
    <citation type="journal article" date="2014" name="ISME J.">
        <title>Microbial stratification in low pH oxic and suboxic macroscopic growths along an acid mine drainage.</title>
        <authorList>
            <person name="Mendez-Garcia C."/>
            <person name="Mesa V."/>
            <person name="Sprenger R.R."/>
            <person name="Richter M."/>
            <person name="Diez M.S."/>
            <person name="Solano J."/>
            <person name="Bargiela R."/>
            <person name="Golyshina O.V."/>
            <person name="Manteca A."/>
            <person name="Ramos J.L."/>
            <person name="Gallego J.R."/>
            <person name="Llorente I."/>
            <person name="Martins Dos Santos V.A."/>
            <person name="Jensen O.N."/>
            <person name="Pelaez A.I."/>
            <person name="Sanchez J."/>
            <person name="Ferrer M."/>
        </authorList>
    </citation>
    <scope>NUCLEOTIDE SEQUENCE</scope>
</reference>
<keyword evidence="1" id="KW-0472">Membrane</keyword>
<protein>
    <submittedName>
        <fullName evidence="2">Membrane protein</fullName>
    </submittedName>
</protein>
<dbReference type="AlphaFoldDB" id="T1DEV3"/>
<feature type="non-terminal residue" evidence="2">
    <location>
        <position position="83"/>
    </location>
</feature>
<keyword evidence="1" id="KW-1133">Transmembrane helix</keyword>
<feature type="transmembrane region" description="Helical" evidence="1">
    <location>
        <begin position="6"/>
        <end position="25"/>
    </location>
</feature>
<evidence type="ECO:0000313" key="2">
    <source>
        <dbReference type="EMBL" id="EQD80520.1"/>
    </source>
</evidence>
<proteinExistence type="predicted"/>
<dbReference type="EMBL" id="AUZX01000611">
    <property type="protein sequence ID" value="EQD80520.1"/>
    <property type="molecule type" value="Genomic_DNA"/>
</dbReference>
<feature type="transmembrane region" description="Helical" evidence="1">
    <location>
        <begin position="32"/>
        <end position="50"/>
    </location>
</feature>
<comment type="caution">
    <text evidence="2">The sequence shown here is derived from an EMBL/GenBank/DDBJ whole genome shotgun (WGS) entry which is preliminary data.</text>
</comment>
<gene>
    <name evidence="2" type="ORF">B1A_00808</name>
</gene>
<name>T1DEV3_9ZZZZ</name>
<organism evidence="2">
    <name type="scientific">mine drainage metagenome</name>
    <dbReference type="NCBI Taxonomy" id="410659"/>
    <lineage>
        <taxon>unclassified sequences</taxon>
        <taxon>metagenomes</taxon>
        <taxon>ecological metagenomes</taxon>
    </lineage>
</organism>